<comment type="caution">
    <text evidence="3">The sequence shown here is derived from an EMBL/GenBank/DDBJ whole genome shotgun (WGS) entry which is preliminary data.</text>
</comment>
<evidence type="ECO:0000259" key="2">
    <source>
        <dbReference type="Pfam" id="PF25597"/>
    </source>
</evidence>
<protein>
    <recommendedName>
        <fullName evidence="5">Reverse transcriptase Ty1/copia-type domain-containing protein</fullName>
    </recommendedName>
</protein>
<gene>
    <name evidence="3" type="ORF">O181_002954</name>
</gene>
<dbReference type="AlphaFoldDB" id="A0A9Q3GDC9"/>
<proteinExistence type="predicted"/>
<dbReference type="EMBL" id="AVOT02000509">
    <property type="protein sequence ID" value="MBW0463239.1"/>
    <property type="molecule type" value="Genomic_DNA"/>
</dbReference>
<evidence type="ECO:0000313" key="4">
    <source>
        <dbReference type="Proteomes" id="UP000765509"/>
    </source>
</evidence>
<feature type="domain" description="Reverse transcriptase Ty1/copia-type" evidence="1">
    <location>
        <begin position="252"/>
        <end position="489"/>
    </location>
</feature>
<evidence type="ECO:0000259" key="1">
    <source>
        <dbReference type="Pfam" id="PF07727"/>
    </source>
</evidence>
<evidence type="ECO:0008006" key="5">
    <source>
        <dbReference type="Google" id="ProtNLM"/>
    </source>
</evidence>
<dbReference type="Proteomes" id="UP000765509">
    <property type="component" value="Unassembled WGS sequence"/>
</dbReference>
<sequence length="575" mass="64761">MLNGSNIPAFYWAEAVLTATMLCNLIPTPSRHNLRPYFLWKAFPPRIKRLCIFGCRATVSIPKSHCGWKLCPTGSEGILLGYENDNTSYQILRLSDKKIVISRHETFDENSFPSPRDAPSEPLTINCNASRTDSELVDEAQPEEAEVVDEAHSEETMALCVDNSPVSLAEKSPDLMPDQAPRHIKVIGPQHPTLINSEIDSTNILTFSRRPKTYRTTSKDCPQTFNSALNSQLKDEWSRAVNKEFNSMNRLQVWDVIELKSDYRLVGTAWVFKTKRDPQGNVLECKAHLCAQGFSQTSGIDYHKTYSPTGRLNSLRSLIAMVATCNLQFHQSDVNSAFLNAPLSEIVYLSIPQGMMTDRQKFCLKLRKAIYGLKQAPLAWYERLKAWLLKTGFRACLMDPCVFFCQQPSDLWLYIHMDDIAIFGSNIEPFKKEISLEFDIKDIGMEDLLLGVKVGHSSSHVSLDQQHFTKSLLDLYGMSNCRPVATPLLPNKHLSPATENEVSAFNSLGISYCSAIGSINYLSTATRPDLYFTVPQAAPPLTLESFSPCPMLSPRYTKSGRCLFETWLRRIGCLQ</sequence>
<feature type="domain" description="Retroviral polymerase SH3-like" evidence="2">
    <location>
        <begin position="55"/>
        <end position="117"/>
    </location>
</feature>
<accession>A0A9Q3GDC9</accession>
<dbReference type="InterPro" id="IPR013103">
    <property type="entry name" value="RVT_2"/>
</dbReference>
<reference evidence="3" key="1">
    <citation type="submission" date="2021-03" db="EMBL/GenBank/DDBJ databases">
        <title>Draft genome sequence of rust myrtle Austropuccinia psidii MF-1, a brazilian biotype.</title>
        <authorList>
            <person name="Quecine M.C."/>
            <person name="Pachon D.M.R."/>
            <person name="Bonatelli M.L."/>
            <person name="Correr F.H."/>
            <person name="Franceschini L.M."/>
            <person name="Leite T.F."/>
            <person name="Margarido G.R.A."/>
            <person name="Almeida C.A."/>
            <person name="Ferrarezi J.A."/>
            <person name="Labate C.A."/>
        </authorList>
    </citation>
    <scope>NUCLEOTIDE SEQUENCE</scope>
    <source>
        <strain evidence="3">MF-1</strain>
    </source>
</reference>
<dbReference type="OrthoDB" id="8025968at2759"/>
<organism evidence="3 4">
    <name type="scientific">Austropuccinia psidii MF-1</name>
    <dbReference type="NCBI Taxonomy" id="1389203"/>
    <lineage>
        <taxon>Eukaryota</taxon>
        <taxon>Fungi</taxon>
        <taxon>Dikarya</taxon>
        <taxon>Basidiomycota</taxon>
        <taxon>Pucciniomycotina</taxon>
        <taxon>Pucciniomycetes</taxon>
        <taxon>Pucciniales</taxon>
        <taxon>Sphaerophragmiaceae</taxon>
        <taxon>Austropuccinia</taxon>
    </lineage>
</organism>
<name>A0A9Q3GDC9_9BASI</name>
<dbReference type="Pfam" id="PF07727">
    <property type="entry name" value="RVT_2"/>
    <property type="match status" value="1"/>
</dbReference>
<dbReference type="Pfam" id="PF25597">
    <property type="entry name" value="SH3_retrovirus"/>
    <property type="match status" value="1"/>
</dbReference>
<dbReference type="InterPro" id="IPR057670">
    <property type="entry name" value="SH3_retrovirus"/>
</dbReference>
<keyword evidence="4" id="KW-1185">Reference proteome</keyword>
<evidence type="ECO:0000313" key="3">
    <source>
        <dbReference type="EMBL" id="MBW0463239.1"/>
    </source>
</evidence>
<dbReference type="SUPFAM" id="SSF56672">
    <property type="entry name" value="DNA/RNA polymerases"/>
    <property type="match status" value="1"/>
</dbReference>
<dbReference type="InterPro" id="IPR043502">
    <property type="entry name" value="DNA/RNA_pol_sf"/>
</dbReference>